<organism evidence="1 2">
    <name type="scientific">Methanocorpusculum petauri</name>
    <dbReference type="NCBI Taxonomy" id="3002863"/>
    <lineage>
        <taxon>Archaea</taxon>
        <taxon>Methanobacteriati</taxon>
        <taxon>Methanobacteriota</taxon>
        <taxon>Stenosarchaea group</taxon>
        <taxon>Methanomicrobia</taxon>
        <taxon>Methanomicrobiales</taxon>
        <taxon>Methanocorpusculaceae</taxon>
        <taxon>Methanocorpusculum</taxon>
    </lineage>
</organism>
<sequence length="66" mass="7234">CPPGWFQESFVVDFLGRNISETGKTTESDDPTENTYPLVTDAERSGAREVHGLSYDLNTGILSKIA</sequence>
<name>A0ABT4IFS0_9EURY</name>
<protein>
    <recommendedName>
        <fullName evidence="3">Carbonic anhydrase</fullName>
    </recommendedName>
</protein>
<feature type="non-terminal residue" evidence="1">
    <location>
        <position position="1"/>
    </location>
</feature>
<proteinExistence type="predicted"/>
<evidence type="ECO:0000313" key="2">
    <source>
        <dbReference type="Proteomes" id="UP001141422"/>
    </source>
</evidence>
<evidence type="ECO:0008006" key="3">
    <source>
        <dbReference type="Google" id="ProtNLM"/>
    </source>
</evidence>
<accession>A0ABT4IFS0</accession>
<dbReference type="Proteomes" id="UP001141422">
    <property type="component" value="Unassembled WGS sequence"/>
</dbReference>
<comment type="caution">
    <text evidence="1">The sequence shown here is derived from an EMBL/GenBank/DDBJ whole genome shotgun (WGS) entry which is preliminary data.</text>
</comment>
<gene>
    <name evidence="1" type="ORF">O0S10_04920</name>
</gene>
<reference evidence="1" key="1">
    <citation type="submission" date="2022-12" db="EMBL/GenBank/DDBJ databases">
        <title>Isolation and characterisation of novel Methanocorpusculum spp. from native Australian herbivores indicates the genus is ancestrally host-associated.</title>
        <authorList>
            <person name="Volmer J.G."/>
            <person name="Soo R.M."/>
            <person name="Evans P.N."/>
            <person name="Hoedt E.C."/>
            <person name="Astorga Alsina A.L."/>
            <person name="Woodcroft B.J."/>
            <person name="Tyson G.W."/>
            <person name="Hugenholtz P."/>
            <person name="Morrison M."/>
        </authorList>
    </citation>
    <scope>NUCLEOTIDE SEQUENCE</scope>
    <source>
        <strain evidence="1">MG</strain>
    </source>
</reference>
<dbReference type="EMBL" id="JAPTGB010000008">
    <property type="protein sequence ID" value="MCZ0860574.1"/>
    <property type="molecule type" value="Genomic_DNA"/>
</dbReference>
<evidence type="ECO:0000313" key="1">
    <source>
        <dbReference type="EMBL" id="MCZ0860574.1"/>
    </source>
</evidence>
<keyword evidence="2" id="KW-1185">Reference proteome</keyword>